<dbReference type="InParanoid" id="A0A0G4ETC6"/>
<name>A0A0G4ETC6_VITBC</name>
<dbReference type="EMBL" id="CDMY01000308">
    <property type="protein sequence ID" value="CEM01698.1"/>
    <property type="molecule type" value="Genomic_DNA"/>
</dbReference>
<keyword evidence="2" id="KW-1185">Reference proteome</keyword>
<evidence type="ECO:0000313" key="2">
    <source>
        <dbReference type="Proteomes" id="UP000041254"/>
    </source>
</evidence>
<proteinExistence type="predicted"/>
<sequence length="506" mass="57062">MGSFWSRTLWVQEADERRDLHVPRKIKRQEDIAGLREEIREEFQIGERTEVLLIDQQGIGGVLESDKVESVFGQRGKDIKEPMPWRRGRKRTLDDDDTTPVAVSRLSVVGGVDVNPRFQPKNTPIPGPIQHVQPFDGNTEIVEEASDYVKRILQRVVDEVNKVREDKLVVVECKTRYFESASSVPTRKDGWRYLKGSPGDLAIVPISAKDQHHEAFATSQAVVCEAKAGKYTGVSLSAFAKQLHGEMVLVRTWKRHSEQELEEIGDAVGVLCNGTEAFVYEFFAGYEKTDLVPSGGSVDVCGGAAATRRPMKTPKRYGRPSLLVCQRTSSATWPPSSLPRRLFVWPRSTRIPARRPPHQTLGMSRHFTMTSDEEETYRKVKGVRKMQHMGKIQTAHIESSCVPACVSRCLEASRLTLTRLTVIAPDRPRSAPPAPIDMRRPALPTHFPHIAHMTIQSVACLSHIRYCRWSFPYMRALQVGSIDESAYPKTELLDAMPIIERLEDAF</sequence>
<accession>A0A0G4ETC6</accession>
<gene>
    <name evidence="1" type="ORF">Vbra_8143</name>
</gene>
<dbReference type="Proteomes" id="UP000041254">
    <property type="component" value="Unassembled WGS sequence"/>
</dbReference>
<protein>
    <submittedName>
        <fullName evidence="1">Uncharacterized protein</fullName>
    </submittedName>
</protein>
<dbReference type="PhylomeDB" id="A0A0G4ETC6"/>
<reference evidence="1 2" key="1">
    <citation type="submission" date="2014-11" db="EMBL/GenBank/DDBJ databases">
        <authorList>
            <person name="Zhu J."/>
            <person name="Qi W."/>
            <person name="Song R."/>
        </authorList>
    </citation>
    <scope>NUCLEOTIDE SEQUENCE [LARGE SCALE GENOMIC DNA]</scope>
</reference>
<organism evidence="1 2">
    <name type="scientific">Vitrella brassicaformis (strain CCMP3155)</name>
    <dbReference type="NCBI Taxonomy" id="1169540"/>
    <lineage>
        <taxon>Eukaryota</taxon>
        <taxon>Sar</taxon>
        <taxon>Alveolata</taxon>
        <taxon>Colpodellida</taxon>
        <taxon>Vitrellaceae</taxon>
        <taxon>Vitrella</taxon>
    </lineage>
</organism>
<dbReference type="VEuPathDB" id="CryptoDB:Vbra_8143"/>
<dbReference type="AlphaFoldDB" id="A0A0G4ETC6"/>
<evidence type="ECO:0000313" key="1">
    <source>
        <dbReference type="EMBL" id="CEM01698.1"/>
    </source>
</evidence>